<keyword evidence="1" id="KW-0732">Signal</keyword>
<comment type="caution">
    <text evidence="3">The sequence shown here is derived from an EMBL/GenBank/DDBJ whole genome shotgun (WGS) entry which is preliminary data.</text>
</comment>
<feature type="signal peptide" evidence="1">
    <location>
        <begin position="1"/>
        <end position="24"/>
    </location>
</feature>
<dbReference type="RefSeq" id="WP_217335677.1">
    <property type="nucleotide sequence ID" value="NZ_JAHQZT010000019.1"/>
</dbReference>
<name>A0ABS6MDA1_9GAMM</name>
<evidence type="ECO:0000313" key="4">
    <source>
        <dbReference type="Proteomes" id="UP000755551"/>
    </source>
</evidence>
<accession>A0ABS6MDA1</accession>
<gene>
    <name evidence="3" type="ORF">KTN04_13065</name>
</gene>
<evidence type="ECO:0000313" key="3">
    <source>
        <dbReference type="EMBL" id="MBV0934268.1"/>
    </source>
</evidence>
<dbReference type="Pfam" id="PF13609">
    <property type="entry name" value="Porin_4"/>
    <property type="match status" value="1"/>
</dbReference>
<protein>
    <submittedName>
        <fullName evidence="3">Porin</fullName>
    </submittedName>
</protein>
<dbReference type="EMBL" id="JAHQZT010000019">
    <property type="protein sequence ID" value="MBV0934268.1"/>
    <property type="molecule type" value="Genomic_DNA"/>
</dbReference>
<proteinExistence type="predicted"/>
<feature type="domain" description="Porin" evidence="2">
    <location>
        <begin position="158"/>
        <end position="318"/>
    </location>
</feature>
<dbReference type="Proteomes" id="UP000755551">
    <property type="component" value="Unassembled WGS sequence"/>
</dbReference>
<sequence>MTTTTSTAVLASALTLAISGAVQAAPAIEAPMPDFTLFASLGALDIDDRDFDPEAFELEFGVNGLIKADAFKMRYQFVADVSDAVNNRDTGGTEGEDDIHVKEAKLIFPTHYGVFVLAPRSSSGVQRDMYANINLFEYNETHHGRITPTGNPIFNQADEGQDVLAYATPRWNNLRMVFSTLSLSEDNSEDLDVKTARLIYDNTALNLGISRVLTEKTVVGAGDDYARTALTAGYDVGQLHLGATYEINEDTFNNNDFDSYGVAARYQFQAGLSAALGYYDKDADNDDADNTGVVVQLKKQVHPNVSLWAETGQYDNSADNIALGVNLTF</sequence>
<organism evidence="3 4">
    <name type="scientific">Marinobacterium weihaiense</name>
    <dbReference type="NCBI Taxonomy" id="2851016"/>
    <lineage>
        <taxon>Bacteria</taxon>
        <taxon>Pseudomonadati</taxon>
        <taxon>Pseudomonadota</taxon>
        <taxon>Gammaproteobacteria</taxon>
        <taxon>Oceanospirillales</taxon>
        <taxon>Oceanospirillaceae</taxon>
        <taxon>Marinobacterium</taxon>
    </lineage>
</organism>
<keyword evidence="4" id="KW-1185">Reference proteome</keyword>
<feature type="chain" id="PRO_5045128809" evidence="1">
    <location>
        <begin position="25"/>
        <end position="329"/>
    </location>
</feature>
<reference evidence="3 4" key="1">
    <citation type="submission" date="2021-06" db="EMBL/GenBank/DDBJ databases">
        <title>Bacterium isolated from marine sediment.</title>
        <authorList>
            <person name="Zhu K.-L."/>
            <person name="Du Z.-J."/>
            <person name="Liang Q.-Y."/>
        </authorList>
    </citation>
    <scope>NUCLEOTIDE SEQUENCE [LARGE SCALE GENOMIC DNA]</scope>
    <source>
        <strain evidence="3 4">A346</strain>
    </source>
</reference>
<evidence type="ECO:0000256" key="1">
    <source>
        <dbReference type="SAM" id="SignalP"/>
    </source>
</evidence>
<dbReference type="InterPro" id="IPR033900">
    <property type="entry name" value="Gram_neg_porin_domain"/>
</dbReference>
<evidence type="ECO:0000259" key="2">
    <source>
        <dbReference type="Pfam" id="PF13609"/>
    </source>
</evidence>